<sequence length="251" mass="27988">MNSFPRITAHTGCMGTPDNTLQSIETGLNYGADILEEDVLITADGILVLSHDDHVHLADGTERWISQMSYEQLRVLDVKPHSGAPDETIRILPLDAILPYLQASGVGVQMNLDLKSDACVEPVAAWIEEHQLLEQVFLSGCETERARLVQRVNPRVRKLLNVDPSVFMTDAPYVEVAHQICRDAAGSACFGLNLNYRVVKPELLPIAAEYGLDVCIWTVNELDEMKHFIQMGVQSITTRNLAELVQIKKER</sequence>
<evidence type="ECO:0000313" key="2">
    <source>
        <dbReference type="EMBL" id="MZQ87139.1"/>
    </source>
</evidence>
<comment type="caution">
    <text evidence="2">The sequence shown here is derived from an EMBL/GenBank/DDBJ whole genome shotgun (WGS) entry which is preliminary data.</text>
</comment>
<dbReference type="EMBL" id="WTUZ01000040">
    <property type="protein sequence ID" value="MZQ87139.1"/>
    <property type="molecule type" value="Genomic_DNA"/>
</dbReference>
<gene>
    <name evidence="2" type="ORF">GQF01_34000</name>
</gene>
<evidence type="ECO:0000259" key="1">
    <source>
        <dbReference type="PROSITE" id="PS51704"/>
    </source>
</evidence>
<dbReference type="InterPro" id="IPR030395">
    <property type="entry name" value="GP_PDE_dom"/>
</dbReference>
<organism evidence="2 3">
    <name type="scientific">Paenibacillus silvestris</name>
    <dbReference type="NCBI Taxonomy" id="2606219"/>
    <lineage>
        <taxon>Bacteria</taxon>
        <taxon>Bacillati</taxon>
        <taxon>Bacillota</taxon>
        <taxon>Bacilli</taxon>
        <taxon>Bacillales</taxon>
        <taxon>Paenibacillaceae</taxon>
        <taxon>Paenibacillus</taxon>
    </lineage>
</organism>
<feature type="domain" description="GP-PDE" evidence="1">
    <location>
        <begin position="5"/>
        <end position="248"/>
    </location>
</feature>
<evidence type="ECO:0000313" key="3">
    <source>
        <dbReference type="Proteomes" id="UP000481087"/>
    </source>
</evidence>
<dbReference type="AlphaFoldDB" id="A0A6L8VCS8"/>
<dbReference type="GO" id="GO:0006629">
    <property type="term" value="P:lipid metabolic process"/>
    <property type="evidence" value="ECO:0007669"/>
    <property type="project" value="InterPro"/>
</dbReference>
<protein>
    <submittedName>
        <fullName evidence="2">Glycerophosphodiester phosphodiesterase</fullName>
    </submittedName>
</protein>
<dbReference type="RefSeq" id="WP_161411779.1">
    <property type="nucleotide sequence ID" value="NZ_WTUZ01000040.1"/>
</dbReference>
<proteinExistence type="predicted"/>
<dbReference type="PROSITE" id="PS51704">
    <property type="entry name" value="GP_PDE"/>
    <property type="match status" value="1"/>
</dbReference>
<dbReference type="PANTHER" id="PTHR46211:SF14">
    <property type="entry name" value="GLYCEROPHOSPHODIESTER PHOSPHODIESTERASE"/>
    <property type="match status" value="1"/>
</dbReference>
<dbReference type="Pfam" id="PF03009">
    <property type="entry name" value="GDPD"/>
    <property type="match status" value="1"/>
</dbReference>
<name>A0A6L8VCS8_9BACL</name>
<reference evidence="2 3" key="1">
    <citation type="submission" date="2019-12" db="EMBL/GenBank/DDBJ databases">
        <title>Paenibacillus sp. nov. sp. isolated from soil.</title>
        <authorList>
            <person name="Kim J."/>
            <person name="Jeong S.E."/>
            <person name="Jung H.S."/>
            <person name="Jeon C.O."/>
        </authorList>
    </citation>
    <scope>NUCLEOTIDE SEQUENCE [LARGE SCALE GENOMIC DNA]</scope>
    <source>
        <strain evidence="2 3">5J-6</strain>
    </source>
</reference>
<dbReference type="Proteomes" id="UP000481087">
    <property type="component" value="Unassembled WGS sequence"/>
</dbReference>
<dbReference type="GO" id="GO:0008081">
    <property type="term" value="F:phosphoric diester hydrolase activity"/>
    <property type="evidence" value="ECO:0007669"/>
    <property type="project" value="InterPro"/>
</dbReference>
<dbReference type="Gene3D" id="3.20.20.190">
    <property type="entry name" value="Phosphatidylinositol (PI) phosphodiesterase"/>
    <property type="match status" value="1"/>
</dbReference>
<keyword evidence="3" id="KW-1185">Reference proteome</keyword>
<dbReference type="SUPFAM" id="SSF51695">
    <property type="entry name" value="PLC-like phosphodiesterases"/>
    <property type="match status" value="1"/>
</dbReference>
<dbReference type="PANTHER" id="PTHR46211">
    <property type="entry name" value="GLYCEROPHOSPHORYL DIESTER PHOSPHODIESTERASE"/>
    <property type="match status" value="1"/>
</dbReference>
<accession>A0A6L8VCS8</accession>
<dbReference type="InterPro" id="IPR017946">
    <property type="entry name" value="PLC-like_Pdiesterase_TIM-brl"/>
</dbReference>